<proteinExistence type="predicted"/>
<dbReference type="EMBL" id="VSDO01000002">
    <property type="protein sequence ID" value="TYA12814.1"/>
    <property type="molecule type" value="Genomic_DNA"/>
</dbReference>
<evidence type="ECO:0008006" key="4">
    <source>
        <dbReference type="Google" id="ProtNLM"/>
    </source>
</evidence>
<evidence type="ECO:0000313" key="2">
    <source>
        <dbReference type="EMBL" id="TYA12814.1"/>
    </source>
</evidence>
<keyword evidence="3" id="KW-1185">Reference proteome</keyword>
<reference evidence="2 3" key="1">
    <citation type="submission" date="2019-08" db="EMBL/GenBank/DDBJ databases">
        <title>Genome sequencing of Paenibacillus faecis DSM 23593(T).</title>
        <authorList>
            <person name="Kook J.-K."/>
            <person name="Park S.-N."/>
            <person name="Lim Y.K."/>
        </authorList>
    </citation>
    <scope>NUCLEOTIDE SEQUENCE [LARGE SCALE GENOMIC DNA]</scope>
    <source>
        <strain evidence="2 3">DSM 23593</strain>
    </source>
</reference>
<protein>
    <recommendedName>
        <fullName evidence="4">Tail tape measure protein</fullName>
    </recommendedName>
</protein>
<comment type="caution">
    <text evidence="2">The sequence shown here is derived from an EMBL/GenBank/DDBJ whole genome shotgun (WGS) entry which is preliminary data.</text>
</comment>
<feature type="region of interest" description="Disordered" evidence="1">
    <location>
        <begin position="133"/>
        <end position="152"/>
    </location>
</feature>
<feature type="compositionally biased region" description="Basic and acidic residues" evidence="1">
    <location>
        <begin position="255"/>
        <end position="273"/>
    </location>
</feature>
<dbReference type="AlphaFoldDB" id="A0A5D0CUD4"/>
<gene>
    <name evidence="2" type="ORF">FRY98_08890</name>
</gene>
<evidence type="ECO:0000313" key="3">
    <source>
        <dbReference type="Proteomes" id="UP000325218"/>
    </source>
</evidence>
<accession>A0A5D0CUD4</accession>
<dbReference type="OrthoDB" id="2576600at2"/>
<feature type="compositionally biased region" description="Basic residues" evidence="1">
    <location>
        <begin position="234"/>
        <end position="245"/>
    </location>
</feature>
<sequence>MDKLLQQTQRRASVLGKTKIAPKITLEDRFTAAADKVERRLSKLQRTTVRPIVGLADGVTAAAARIRASLLGLTGTPWRVRVEGVDWDGVIGKPLMELLGNESMFMEAGKKAGTAFFQSFLSAFDSKSLDALTGGKSGGSGEKSAESGAGEKEDKTFLDKLMGFGEDIEKFSLDLGKDVLKDLLKDEIKGLFDKMRGKDDKKTCICICKCNCGGGSGGLLDGDLGSDSEDDGKKKKKPKRKKGRGSKNPMAGLDNESKDPTKSSNRNKAEQGGKSKGARGVPGKTRSGRWGGLRIGSWLSDGMNSLKNTGANWLQNGKSRVVNGVSSIKEKSSGLLKKGGAWIGNGFSWLKEKGSGLLSKGGEWVGKGVSFAKEKGSNLLKQAGGWFGKGMKFMGKIKLPGPLGLLTDVGAFATAGSKRDKTKAVTSSLLSMAGGAVGGFFGSIVPGAGTAAGAGLGSMAGDFLGDKLGGFLFDLFKKPEKKSKAQAPAAIADTPAMRKPLQRLPERPQIPSKKDENREFPVGTQGMAPAVPKIDVVVSKGAINLTINKDEINYDELANLSGRKIANEIRLAMQNVG</sequence>
<name>A0A5D0CUD4_9BACL</name>
<dbReference type="Proteomes" id="UP000325218">
    <property type="component" value="Unassembled WGS sequence"/>
</dbReference>
<feature type="region of interest" description="Disordered" evidence="1">
    <location>
        <begin position="222"/>
        <end position="289"/>
    </location>
</feature>
<organism evidence="2 3">
    <name type="scientific">Paenibacillus faecis</name>
    <dbReference type="NCBI Taxonomy" id="862114"/>
    <lineage>
        <taxon>Bacteria</taxon>
        <taxon>Bacillati</taxon>
        <taxon>Bacillota</taxon>
        <taxon>Bacilli</taxon>
        <taxon>Bacillales</taxon>
        <taxon>Paenibacillaceae</taxon>
        <taxon>Paenibacillus</taxon>
    </lineage>
</organism>
<evidence type="ECO:0000256" key="1">
    <source>
        <dbReference type="SAM" id="MobiDB-lite"/>
    </source>
</evidence>
<feature type="compositionally biased region" description="Basic and acidic residues" evidence="1">
    <location>
        <begin position="143"/>
        <end position="152"/>
    </location>
</feature>